<feature type="transmembrane region" description="Helical" evidence="1">
    <location>
        <begin position="90"/>
        <end position="112"/>
    </location>
</feature>
<feature type="transmembrane region" description="Helical" evidence="1">
    <location>
        <begin position="225"/>
        <end position="243"/>
    </location>
</feature>
<evidence type="ECO:0000313" key="2">
    <source>
        <dbReference type="EMBL" id="MDG0792840.1"/>
    </source>
</evidence>
<feature type="transmembrane region" description="Helical" evidence="1">
    <location>
        <begin position="7"/>
        <end position="30"/>
    </location>
</feature>
<feature type="transmembrane region" description="Helical" evidence="1">
    <location>
        <begin position="196"/>
        <end position="213"/>
    </location>
</feature>
<keyword evidence="3" id="KW-1185">Reference proteome</keyword>
<sequence length="432" mass="49521">MRKNASVWWMNPTILFAIVMGVVIAGAYLIPAQNYLMFYRVEKFIDSGNIWLAVYPAVAFVLGGLLSSMLNKGVKPVSVLPDAVLKRDSFIKFVVYALFAMTLFGYAVYFLIMVRSGFTVALFLSVIKGEPGAIYSIKQNFDKITGVTSFTNFGIAFTILATYYQCLKGKKTFLPAMAVVFLLTLMRSIFFSERLALMEILVPAAIIWISMRLKQGKRVPFVKLYPLIGIVFVIGFFGLSEYFRSWLSYYVHIYPSFWEFVVTRFFGYYVTALNTGTLYIRELGFPSIPFPYYTWEWLWKIPPGGEAYANVYGVRPMGLLDNILSTMGNPEFNNPSGLMLPYHDYGFGGALVYMALLGYISGVLYAHFRNNHTFGMLMYPIWMVGILEFPRYLYFTSGRFFPCWVVLLLFTLVLHYNKRKIKSWRLSGVNRT</sequence>
<dbReference type="AlphaFoldDB" id="A0A9X4KNF8"/>
<dbReference type="RefSeq" id="WP_277566590.1">
    <property type="nucleotide sequence ID" value="NZ_JAPDHZ010000003.1"/>
</dbReference>
<dbReference type="NCBIfam" id="TIGR04370">
    <property type="entry name" value="glyco_rpt_poly"/>
    <property type="match status" value="1"/>
</dbReference>
<keyword evidence="1" id="KW-1133">Transmembrane helix</keyword>
<feature type="transmembrane region" description="Helical" evidence="1">
    <location>
        <begin position="50"/>
        <end position="70"/>
    </location>
</feature>
<dbReference type="Proteomes" id="UP001153387">
    <property type="component" value="Unassembled WGS sequence"/>
</dbReference>
<feature type="transmembrane region" description="Helical" evidence="1">
    <location>
        <begin position="399"/>
        <end position="416"/>
    </location>
</feature>
<name>A0A9X4KNF8_9BACL</name>
<protein>
    <submittedName>
        <fullName evidence="2">Oligosaccharide repeat unit polymerase</fullName>
    </submittedName>
</protein>
<evidence type="ECO:0000313" key="3">
    <source>
        <dbReference type="Proteomes" id="UP001153387"/>
    </source>
</evidence>
<keyword evidence="1" id="KW-0472">Membrane</keyword>
<organism evidence="2 3">
    <name type="scientific">Cohnella ginsengisoli</name>
    <dbReference type="NCBI Taxonomy" id="425004"/>
    <lineage>
        <taxon>Bacteria</taxon>
        <taxon>Bacillati</taxon>
        <taxon>Bacillota</taxon>
        <taxon>Bacilli</taxon>
        <taxon>Bacillales</taxon>
        <taxon>Paenibacillaceae</taxon>
        <taxon>Cohnella</taxon>
    </lineage>
</organism>
<evidence type="ECO:0000256" key="1">
    <source>
        <dbReference type="SAM" id="Phobius"/>
    </source>
</evidence>
<proteinExistence type="predicted"/>
<feature type="transmembrane region" description="Helical" evidence="1">
    <location>
        <begin position="173"/>
        <end position="190"/>
    </location>
</feature>
<reference evidence="2 3" key="1">
    <citation type="submission" date="2022-10" db="EMBL/GenBank/DDBJ databases">
        <title>Comparative genomic analysis of Cohnella hashimotonis sp. nov., isolated from the International Space Station.</title>
        <authorList>
            <person name="Simpson A."/>
            <person name="Venkateswaran K."/>
        </authorList>
    </citation>
    <scope>NUCLEOTIDE SEQUENCE [LARGE SCALE GENOMIC DNA]</scope>
    <source>
        <strain evidence="2 3">DSM 18997</strain>
    </source>
</reference>
<feature type="transmembrane region" description="Helical" evidence="1">
    <location>
        <begin position="345"/>
        <end position="366"/>
    </location>
</feature>
<keyword evidence="1" id="KW-0812">Transmembrane</keyword>
<feature type="transmembrane region" description="Helical" evidence="1">
    <location>
        <begin position="373"/>
        <end position="393"/>
    </location>
</feature>
<dbReference type="EMBL" id="JAPDHZ010000003">
    <property type="protein sequence ID" value="MDG0792840.1"/>
    <property type="molecule type" value="Genomic_DNA"/>
</dbReference>
<accession>A0A9X4KNF8</accession>
<feature type="transmembrane region" description="Helical" evidence="1">
    <location>
        <begin position="144"/>
        <end position="166"/>
    </location>
</feature>
<comment type="caution">
    <text evidence="2">The sequence shown here is derived from an EMBL/GenBank/DDBJ whole genome shotgun (WGS) entry which is preliminary data.</text>
</comment>
<gene>
    <name evidence="2" type="ORF">OMP38_19665</name>
</gene>